<dbReference type="EMBL" id="CP001043">
    <property type="protein sequence ID" value="ACC71040.1"/>
    <property type="molecule type" value="Genomic_DNA"/>
</dbReference>
<accession>B2JCY4</accession>
<keyword evidence="2" id="KW-1185">Reference proteome</keyword>
<reference evidence="2" key="1">
    <citation type="journal article" date="2014" name="Stand. Genomic Sci.">
        <title>Complete genome sequence of Burkholderia phymatum STM815(T), a broad host range and efficient nitrogen-fixing symbiont of Mimosa species.</title>
        <authorList>
            <person name="Moulin L."/>
            <person name="Klonowska A."/>
            <person name="Caroline B."/>
            <person name="Booth K."/>
            <person name="Vriezen J.A."/>
            <person name="Melkonian R."/>
            <person name="James E.K."/>
            <person name="Young J.P."/>
            <person name="Bena G."/>
            <person name="Hauser L."/>
            <person name="Land M."/>
            <person name="Kyrpides N."/>
            <person name="Bruce D."/>
            <person name="Chain P."/>
            <person name="Copeland A."/>
            <person name="Pitluck S."/>
            <person name="Woyke T."/>
            <person name="Lizotte-Waniewski M."/>
            <person name="Bristow J."/>
            <person name="Riley M."/>
        </authorList>
    </citation>
    <scope>NUCLEOTIDE SEQUENCE [LARGE SCALE GENOMIC DNA]</scope>
    <source>
        <strain evidence="2">DSM 17167 / CIP 108236 / LMG 21445 / STM815</strain>
    </source>
</reference>
<gene>
    <name evidence="1" type="ordered locus">Bphy_1861</name>
</gene>
<protein>
    <submittedName>
        <fullName evidence="1">Uncharacterized protein</fullName>
    </submittedName>
</protein>
<evidence type="ECO:0000313" key="1">
    <source>
        <dbReference type="EMBL" id="ACC71040.1"/>
    </source>
</evidence>
<dbReference type="Proteomes" id="UP000001192">
    <property type="component" value="Chromosome 1"/>
</dbReference>
<organism evidence="1 2">
    <name type="scientific">Paraburkholderia phymatum (strain DSM 17167 / CIP 108236 / LMG 21445 / STM815)</name>
    <name type="common">Burkholderia phymatum</name>
    <dbReference type="NCBI Taxonomy" id="391038"/>
    <lineage>
        <taxon>Bacteria</taxon>
        <taxon>Pseudomonadati</taxon>
        <taxon>Pseudomonadota</taxon>
        <taxon>Betaproteobacteria</taxon>
        <taxon>Burkholderiales</taxon>
        <taxon>Burkholderiaceae</taxon>
        <taxon>Paraburkholderia</taxon>
    </lineage>
</organism>
<dbReference type="HOGENOM" id="CLU_074053_0_0_4"/>
<dbReference type="RefSeq" id="WP_012401250.1">
    <property type="nucleotide sequence ID" value="NC_010622.1"/>
</dbReference>
<evidence type="ECO:0000313" key="2">
    <source>
        <dbReference type="Proteomes" id="UP000001192"/>
    </source>
</evidence>
<dbReference type="KEGG" id="bph:Bphy_1861"/>
<sequence>MAEPHSSLAGKKFYSLTFLRPTTSDRGMMRGLFRCDCGAEAEIRIASVKSGNTRSCGCGKRRRPQNRISLAGGEKFGMLAFVSDAPKRSGNPNRRVVARCDCGSIGEYFLSALRTGSTKSCGCLRDDHSIYETHGHTSARTFSPEYYTWTSMKTRCTNAKSRAWADYGGRGITVCERWIDSFENFLADMGPRPQGMTLDRFPDSNGNYEPGNCRWATPAQQSANTRRNTLVEFNGVKKAISEWATEYGLTYNTLIARIHRLKWPIEKALTTPPRPSYKR</sequence>
<dbReference type="AlphaFoldDB" id="B2JCY4"/>
<dbReference type="eggNOG" id="ENOG5032T0J">
    <property type="taxonomic scope" value="Bacteria"/>
</dbReference>
<name>B2JCY4_PARP8</name>
<dbReference type="STRING" id="391038.Bphy_1861"/>
<proteinExistence type="predicted"/>